<sequence length="124" mass="13321">QTRASTIILPEDPVHVTMSLGKFGNTQGPTQDIPPKIKITSFTAQTLKSSIVELAIHKMVALIKRSTPGMQRGKPPISPRKTETSTSTMRQPGTDSSGNEYGLEEGSRVWDPGITQGSCIACLV</sequence>
<protein>
    <submittedName>
        <fullName evidence="2">Glutaminase</fullName>
    </submittedName>
</protein>
<gene>
    <name evidence="2" type="primary">glsA_0</name>
    <name evidence="2" type="ORF">CM83_105080</name>
</gene>
<name>A0A0A9WDC9_LYGHE</name>
<feature type="non-terminal residue" evidence="2">
    <location>
        <position position="1"/>
    </location>
</feature>
<evidence type="ECO:0000313" key="2">
    <source>
        <dbReference type="EMBL" id="JAG05396.1"/>
    </source>
</evidence>
<reference evidence="2" key="2">
    <citation type="submission" date="2014-07" db="EMBL/GenBank/DDBJ databases">
        <authorList>
            <person name="Hull J."/>
        </authorList>
    </citation>
    <scope>NUCLEOTIDE SEQUENCE</scope>
</reference>
<proteinExistence type="predicted"/>
<evidence type="ECO:0000256" key="1">
    <source>
        <dbReference type="SAM" id="MobiDB-lite"/>
    </source>
</evidence>
<dbReference type="EMBL" id="GBHO01038208">
    <property type="protein sequence ID" value="JAG05396.1"/>
    <property type="molecule type" value="Transcribed_RNA"/>
</dbReference>
<feature type="compositionally biased region" description="Polar residues" evidence="1">
    <location>
        <begin position="84"/>
        <end position="99"/>
    </location>
</feature>
<dbReference type="AlphaFoldDB" id="A0A0A9WDC9"/>
<organism evidence="2">
    <name type="scientific">Lygus hesperus</name>
    <name type="common">Western plant bug</name>
    <dbReference type="NCBI Taxonomy" id="30085"/>
    <lineage>
        <taxon>Eukaryota</taxon>
        <taxon>Metazoa</taxon>
        <taxon>Ecdysozoa</taxon>
        <taxon>Arthropoda</taxon>
        <taxon>Hexapoda</taxon>
        <taxon>Insecta</taxon>
        <taxon>Pterygota</taxon>
        <taxon>Neoptera</taxon>
        <taxon>Paraneoptera</taxon>
        <taxon>Hemiptera</taxon>
        <taxon>Heteroptera</taxon>
        <taxon>Panheteroptera</taxon>
        <taxon>Cimicomorpha</taxon>
        <taxon>Miridae</taxon>
        <taxon>Mirini</taxon>
        <taxon>Lygus</taxon>
    </lineage>
</organism>
<feature type="region of interest" description="Disordered" evidence="1">
    <location>
        <begin position="65"/>
        <end position="109"/>
    </location>
</feature>
<reference evidence="2" key="1">
    <citation type="journal article" date="2014" name="PLoS ONE">
        <title>Transcriptome-Based Identification of ABC Transporters in the Western Tarnished Plant Bug Lygus hesperus.</title>
        <authorList>
            <person name="Hull J.J."/>
            <person name="Chaney K."/>
            <person name="Geib S.M."/>
            <person name="Fabrick J.A."/>
            <person name="Brent C.S."/>
            <person name="Walsh D."/>
            <person name="Lavine L.C."/>
        </authorList>
    </citation>
    <scope>NUCLEOTIDE SEQUENCE</scope>
</reference>
<accession>A0A0A9WDC9</accession>